<comment type="catalytic activity">
    <reaction evidence="1">
        <text>a 4-O-methyl-thymidine in DNA + L-cysteinyl-[protein] = a thymidine in DNA + S-methyl-L-cysteinyl-[protein]</text>
        <dbReference type="Rhea" id="RHEA:53428"/>
        <dbReference type="Rhea" id="RHEA-COMP:10131"/>
        <dbReference type="Rhea" id="RHEA-COMP:10132"/>
        <dbReference type="Rhea" id="RHEA-COMP:13555"/>
        <dbReference type="Rhea" id="RHEA-COMP:13556"/>
        <dbReference type="ChEBI" id="CHEBI:29950"/>
        <dbReference type="ChEBI" id="CHEBI:82612"/>
        <dbReference type="ChEBI" id="CHEBI:137386"/>
        <dbReference type="ChEBI" id="CHEBI:137387"/>
        <dbReference type="EC" id="2.1.1.63"/>
    </reaction>
</comment>
<dbReference type="Pfam" id="PF02870">
    <property type="entry name" value="Methyltransf_1N"/>
    <property type="match status" value="1"/>
</dbReference>
<dbReference type="InterPro" id="IPR014048">
    <property type="entry name" value="MethylDNA_cys_MeTrfase_DNA-bd"/>
</dbReference>
<evidence type="ECO:0000259" key="10">
    <source>
        <dbReference type="Pfam" id="PF02870"/>
    </source>
</evidence>
<name>A0AAD1KPJ7_9ACTN</name>
<evidence type="ECO:0000256" key="8">
    <source>
        <dbReference type="ARBA" id="ARBA00049348"/>
    </source>
</evidence>
<evidence type="ECO:0000256" key="5">
    <source>
        <dbReference type="ARBA" id="ARBA00022679"/>
    </source>
</evidence>
<comment type="catalytic activity">
    <reaction evidence="8">
        <text>a 6-O-methyl-2'-deoxyguanosine in DNA + L-cysteinyl-[protein] = S-methyl-L-cysteinyl-[protein] + a 2'-deoxyguanosine in DNA</text>
        <dbReference type="Rhea" id="RHEA:24000"/>
        <dbReference type="Rhea" id="RHEA-COMP:10131"/>
        <dbReference type="Rhea" id="RHEA-COMP:10132"/>
        <dbReference type="Rhea" id="RHEA-COMP:11367"/>
        <dbReference type="Rhea" id="RHEA-COMP:11368"/>
        <dbReference type="ChEBI" id="CHEBI:29950"/>
        <dbReference type="ChEBI" id="CHEBI:82612"/>
        <dbReference type="ChEBI" id="CHEBI:85445"/>
        <dbReference type="ChEBI" id="CHEBI:85448"/>
        <dbReference type="EC" id="2.1.1.63"/>
    </reaction>
</comment>
<dbReference type="NCBIfam" id="TIGR00589">
    <property type="entry name" value="ogt"/>
    <property type="match status" value="1"/>
</dbReference>
<keyword evidence="6" id="KW-0227">DNA damage</keyword>
<dbReference type="SUPFAM" id="SSF53155">
    <property type="entry name" value="Methylated DNA-protein cysteine methyltransferase domain"/>
    <property type="match status" value="1"/>
</dbReference>
<dbReference type="GO" id="GO:0006281">
    <property type="term" value="P:DNA repair"/>
    <property type="evidence" value="ECO:0007669"/>
    <property type="project" value="UniProtKB-KW"/>
</dbReference>
<evidence type="ECO:0000256" key="3">
    <source>
        <dbReference type="ARBA" id="ARBA00011918"/>
    </source>
</evidence>
<dbReference type="GO" id="GO:0032259">
    <property type="term" value="P:methylation"/>
    <property type="evidence" value="ECO:0007669"/>
    <property type="project" value="UniProtKB-KW"/>
</dbReference>
<dbReference type="CDD" id="cd06445">
    <property type="entry name" value="ATase"/>
    <property type="match status" value="1"/>
</dbReference>
<dbReference type="InterPro" id="IPR036217">
    <property type="entry name" value="MethylDNA_cys_MeTrfase_DNAb"/>
</dbReference>
<dbReference type="Gene3D" id="1.10.10.10">
    <property type="entry name" value="Winged helix-like DNA-binding domain superfamily/Winged helix DNA-binding domain"/>
    <property type="match status" value="1"/>
</dbReference>
<reference evidence="11" key="1">
    <citation type="submission" date="2021-06" db="EMBL/GenBank/DDBJ databases">
        <title>Genome sequence of Cutibacterium modestum strain KB17-24694.</title>
        <authorList>
            <person name="Dekio I."/>
            <person name="Asahina A."/>
            <person name="Nishida M."/>
        </authorList>
    </citation>
    <scope>NUCLEOTIDE SEQUENCE</scope>
    <source>
        <strain evidence="11">KB17-24694</strain>
    </source>
</reference>
<protein>
    <recommendedName>
        <fullName evidence="3">methylated-DNA--[protein]-cysteine S-methyltransferase</fullName>
        <ecNumber evidence="3">2.1.1.63</ecNumber>
    </recommendedName>
</protein>
<evidence type="ECO:0000259" key="9">
    <source>
        <dbReference type="Pfam" id="PF01035"/>
    </source>
</evidence>
<dbReference type="GO" id="GO:0003908">
    <property type="term" value="F:methylated-DNA-[protein]-cysteine S-methyltransferase activity"/>
    <property type="evidence" value="ECO:0007669"/>
    <property type="project" value="UniProtKB-EC"/>
</dbReference>
<dbReference type="Proteomes" id="UP000825072">
    <property type="component" value="Chromosome 1"/>
</dbReference>
<keyword evidence="4 11" id="KW-0489">Methyltransferase</keyword>
<evidence type="ECO:0000313" key="11">
    <source>
        <dbReference type="EMBL" id="BCY24854.1"/>
    </source>
</evidence>
<accession>A0AAD1KPJ7</accession>
<dbReference type="PANTHER" id="PTHR10815">
    <property type="entry name" value="METHYLATED-DNA--PROTEIN-CYSTEINE METHYLTRANSFERASE"/>
    <property type="match status" value="1"/>
</dbReference>
<dbReference type="InterPro" id="IPR036388">
    <property type="entry name" value="WH-like_DNA-bd_sf"/>
</dbReference>
<dbReference type="InterPro" id="IPR036631">
    <property type="entry name" value="MGMT_N_sf"/>
</dbReference>
<evidence type="ECO:0000256" key="2">
    <source>
        <dbReference type="ARBA" id="ARBA00008711"/>
    </source>
</evidence>
<dbReference type="Pfam" id="PF01035">
    <property type="entry name" value="DNA_binding_1"/>
    <property type="match status" value="1"/>
</dbReference>
<dbReference type="Gene3D" id="3.30.160.70">
    <property type="entry name" value="Methylated DNA-protein cysteine methyltransferase domain"/>
    <property type="match status" value="1"/>
</dbReference>
<dbReference type="InterPro" id="IPR008332">
    <property type="entry name" value="MethylG_MeTrfase_N"/>
</dbReference>
<dbReference type="EC" id="2.1.1.63" evidence="3"/>
<dbReference type="InterPro" id="IPR001497">
    <property type="entry name" value="MethylDNA_cys_MeTrfase_AS"/>
</dbReference>
<organism evidence="11 12">
    <name type="scientific">Cutibacterium modestum</name>
    <dbReference type="NCBI Taxonomy" id="2559073"/>
    <lineage>
        <taxon>Bacteria</taxon>
        <taxon>Bacillati</taxon>
        <taxon>Actinomycetota</taxon>
        <taxon>Actinomycetes</taxon>
        <taxon>Propionibacteriales</taxon>
        <taxon>Propionibacteriaceae</taxon>
        <taxon>Cutibacterium</taxon>
    </lineage>
</organism>
<comment type="similarity">
    <text evidence="2">Belongs to the MGMT family.</text>
</comment>
<dbReference type="FunFam" id="1.10.10.10:FF:000214">
    <property type="entry name" value="Methylated-DNA--protein-cysteine methyltransferase"/>
    <property type="match status" value="1"/>
</dbReference>
<gene>
    <name evidence="11" type="ORF">KB1_08440</name>
</gene>
<proteinExistence type="inferred from homology"/>
<sequence length="204" mass="22122">MSGPLHAMTVQSQRRFDTAIGELEITATTNGLSRLAFVKTETDPSPLLPPLSVPHAYRSRDVISRAIAQITEYLSGSRTSFAVPLDLSATTDFQRTVLTSLLTVPYGHTVSYRQLASIIEHPNASRAVGHACASNPLPILIPCHRVLRSNGQLGGYLGGSHLKHILLNLENHHLRFSASVTDQVPSRQQAAMPSCSRTVNAAEH</sequence>
<dbReference type="AlphaFoldDB" id="A0AAD1KPJ7"/>
<dbReference type="PANTHER" id="PTHR10815:SF13">
    <property type="entry name" value="METHYLATED-DNA--PROTEIN-CYSTEINE METHYLTRANSFERASE"/>
    <property type="match status" value="1"/>
</dbReference>
<evidence type="ECO:0000256" key="4">
    <source>
        <dbReference type="ARBA" id="ARBA00022603"/>
    </source>
</evidence>
<evidence type="ECO:0000256" key="7">
    <source>
        <dbReference type="ARBA" id="ARBA00023204"/>
    </source>
</evidence>
<keyword evidence="5" id="KW-0808">Transferase</keyword>
<dbReference type="SUPFAM" id="SSF46767">
    <property type="entry name" value="Methylated DNA-protein cysteine methyltransferase, C-terminal domain"/>
    <property type="match status" value="1"/>
</dbReference>
<evidence type="ECO:0000313" key="12">
    <source>
        <dbReference type="Proteomes" id="UP000825072"/>
    </source>
</evidence>
<dbReference type="EMBL" id="AP024747">
    <property type="protein sequence ID" value="BCY24854.1"/>
    <property type="molecule type" value="Genomic_DNA"/>
</dbReference>
<dbReference type="PROSITE" id="PS00374">
    <property type="entry name" value="MGMT"/>
    <property type="match status" value="1"/>
</dbReference>
<feature type="domain" description="Methylated-DNA-[protein]-cysteine S-methyltransferase DNA binding" evidence="9">
    <location>
        <begin position="92"/>
        <end position="171"/>
    </location>
</feature>
<evidence type="ECO:0000256" key="6">
    <source>
        <dbReference type="ARBA" id="ARBA00022763"/>
    </source>
</evidence>
<keyword evidence="7" id="KW-0234">DNA repair</keyword>
<feature type="domain" description="Methylguanine DNA methyltransferase ribonuclease-like" evidence="10">
    <location>
        <begin position="17"/>
        <end position="87"/>
    </location>
</feature>
<evidence type="ECO:0000256" key="1">
    <source>
        <dbReference type="ARBA" id="ARBA00001286"/>
    </source>
</evidence>